<gene>
    <name evidence="1" type="ORF">C7212DRAFT_365712</name>
</gene>
<comment type="caution">
    <text evidence="1">The sequence shown here is derived from an EMBL/GenBank/DDBJ whole genome shotgun (WGS) entry which is preliminary data.</text>
</comment>
<organism evidence="1 2">
    <name type="scientific">Tuber magnatum</name>
    <name type="common">white Piedmont truffle</name>
    <dbReference type="NCBI Taxonomy" id="42249"/>
    <lineage>
        <taxon>Eukaryota</taxon>
        <taxon>Fungi</taxon>
        <taxon>Dikarya</taxon>
        <taxon>Ascomycota</taxon>
        <taxon>Pezizomycotina</taxon>
        <taxon>Pezizomycetes</taxon>
        <taxon>Pezizales</taxon>
        <taxon>Tuberaceae</taxon>
        <taxon>Tuber</taxon>
    </lineage>
</organism>
<evidence type="ECO:0000313" key="2">
    <source>
        <dbReference type="Proteomes" id="UP000246991"/>
    </source>
</evidence>
<dbReference type="EMBL" id="PYWC01000077">
    <property type="protein sequence ID" value="PWW73589.1"/>
    <property type="molecule type" value="Genomic_DNA"/>
</dbReference>
<evidence type="ECO:0000313" key="1">
    <source>
        <dbReference type="EMBL" id="PWW73589.1"/>
    </source>
</evidence>
<accession>A0A317SGD2</accession>
<keyword evidence="2" id="KW-1185">Reference proteome</keyword>
<proteinExistence type="predicted"/>
<protein>
    <submittedName>
        <fullName evidence="1">Uncharacterized protein</fullName>
    </submittedName>
</protein>
<sequence>MKTSPLSTKTFLIGGTPTPFTIPTPLLPPHLLALPENAHLRETSEETFILLATYLRTSNYNPPARLPLSGKLRSHIALYDFSTRYEIPGLAFLVLTKVHALLALLVPHDRGYAIGPAEISCGEKWSLVRLVYGCRGEGGGGMRRLWAGFLAANWGWYVKSGLVNGRIDARSDVGRALEEVQGLKEDLLVALGDGGWFLPPVEEGTAERMGQQWSW</sequence>
<dbReference type="OrthoDB" id="10436676at2759"/>
<dbReference type="Proteomes" id="UP000246991">
    <property type="component" value="Unassembled WGS sequence"/>
</dbReference>
<reference evidence="1 2" key="1">
    <citation type="submission" date="2018-03" db="EMBL/GenBank/DDBJ databases">
        <title>Genomes of Pezizomycetes fungi and the evolution of truffles.</title>
        <authorList>
            <person name="Murat C."/>
            <person name="Payen T."/>
            <person name="Noel B."/>
            <person name="Kuo A."/>
            <person name="Martin F.M."/>
        </authorList>
    </citation>
    <scope>NUCLEOTIDE SEQUENCE [LARGE SCALE GENOMIC DNA]</scope>
    <source>
        <strain evidence="1">091103-1</strain>
    </source>
</reference>
<name>A0A317SGD2_9PEZI</name>
<dbReference type="AlphaFoldDB" id="A0A317SGD2"/>